<reference evidence="3 4" key="1">
    <citation type="submission" date="2022-07" db="EMBL/GenBank/DDBJ databases">
        <title>Genome-wide signatures of adaptation to extreme environments.</title>
        <authorList>
            <person name="Cho C.H."/>
            <person name="Yoon H.S."/>
        </authorList>
    </citation>
    <scope>NUCLEOTIDE SEQUENCE [LARGE SCALE GENOMIC DNA]</scope>
    <source>
        <strain evidence="3 4">108.79 E11</strain>
    </source>
</reference>
<keyword evidence="4" id="KW-1185">Reference proteome</keyword>
<dbReference type="EMBL" id="JANCYU010000025">
    <property type="protein sequence ID" value="KAK4524643.1"/>
    <property type="molecule type" value="Genomic_DNA"/>
</dbReference>
<keyword evidence="1" id="KW-0175">Coiled coil</keyword>
<comment type="caution">
    <text evidence="3">The sequence shown here is derived from an EMBL/GenBank/DDBJ whole genome shotgun (WGS) entry which is preliminary data.</text>
</comment>
<accession>A0AAV9IBD1</accession>
<name>A0AAV9IBD1_9RHOD</name>
<proteinExistence type="predicted"/>
<evidence type="ECO:0000313" key="4">
    <source>
        <dbReference type="Proteomes" id="UP001300502"/>
    </source>
</evidence>
<evidence type="ECO:0000256" key="2">
    <source>
        <dbReference type="SAM" id="MobiDB-lite"/>
    </source>
</evidence>
<feature type="coiled-coil region" evidence="1">
    <location>
        <begin position="413"/>
        <end position="450"/>
    </location>
</feature>
<protein>
    <submittedName>
        <fullName evidence="3">Uncharacterized protein</fullName>
    </submittedName>
</protein>
<gene>
    <name evidence="3" type="ORF">GAYE_SCF05G2544</name>
</gene>
<feature type="region of interest" description="Disordered" evidence="2">
    <location>
        <begin position="191"/>
        <end position="273"/>
    </location>
</feature>
<sequence>MGFFEESYFTVEGREQDSFSGFQERHGAGVAIEQGAFHLSSPTPAEQKGPKSTLQGENQQNLKNEETQEQPAGVTIESLLLSCTSQQTSHEESKRHFDEVIKPAKIENVDGSEGPRSKKYRRCSSHDNLASFCEANTKEVRRISRVPSAEVLTDRGIFMHPSSYSFRVPHDRHVFKSSHKSASFELPASYKQGCERSSQKSNTNGLPPVSSHHGRSRNGEHSIEASSRNGTSLGGHFYRKSEELSKSGDKKEVSEDERKSDANSRGGIVEDSLSMSSPYYSTSAFQSATIAASELQSELKATEELLNSAARRRRYQDVWYSSAFASTGSLLNGNGSNWNPQLQQSTQLLSYAEYAPQPSVSVPSYVSQPMPDTSQLTTCATGNCPGHLVELQPSYYCEGRNKMEDTATLVKKNLQLERQMMDLHLQLDELKNENAQLRLENQQLKQQMLQK</sequence>
<feature type="compositionally biased region" description="Polar residues" evidence="2">
    <location>
        <begin position="40"/>
        <end position="62"/>
    </location>
</feature>
<dbReference type="Proteomes" id="UP001300502">
    <property type="component" value="Unassembled WGS sequence"/>
</dbReference>
<organism evidence="3 4">
    <name type="scientific">Galdieria yellowstonensis</name>
    <dbReference type="NCBI Taxonomy" id="3028027"/>
    <lineage>
        <taxon>Eukaryota</taxon>
        <taxon>Rhodophyta</taxon>
        <taxon>Bangiophyceae</taxon>
        <taxon>Galdieriales</taxon>
        <taxon>Galdieriaceae</taxon>
        <taxon>Galdieria</taxon>
    </lineage>
</organism>
<evidence type="ECO:0000313" key="3">
    <source>
        <dbReference type="EMBL" id="KAK4524643.1"/>
    </source>
</evidence>
<dbReference type="AlphaFoldDB" id="A0AAV9IBD1"/>
<feature type="compositionally biased region" description="Basic and acidic residues" evidence="2">
    <location>
        <begin position="239"/>
        <end position="262"/>
    </location>
</feature>
<feature type="region of interest" description="Disordered" evidence="2">
    <location>
        <begin position="19"/>
        <end position="71"/>
    </location>
</feature>
<evidence type="ECO:0000256" key="1">
    <source>
        <dbReference type="SAM" id="Coils"/>
    </source>
</evidence>